<evidence type="ECO:0000313" key="3">
    <source>
        <dbReference type="Proteomes" id="UP001183388"/>
    </source>
</evidence>
<dbReference type="EMBL" id="JAVREN010000005">
    <property type="protein sequence ID" value="MDT0306395.1"/>
    <property type="molecule type" value="Genomic_DNA"/>
</dbReference>
<evidence type="ECO:0000313" key="2">
    <source>
        <dbReference type="EMBL" id="MDT0306395.1"/>
    </source>
</evidence>
<dbReference type="Proteomes" id="UP001183388">
    <property type="component" value="Unassembled WGS sequence"/>
</dbReference>
<proteinExistence type="predicted"/>
<comment type="caution">
    <text evidence="2">The sequence shown here is derived from an EMBL/GenBank/DDBJ whole genome shotgun (WGS) entry which is preliminary data.</text>
</comment>
<gene>
    <name evidence="2" type="ORF">RM780_05390</name>
</gene>
<evidence type="ECO:0008006" key="4">
    <source>
        <dbReference type="Google" id="ProtNLM"/>
    </source>
</evidence>
<sequence length="169" mass="18309">MATPDGRARTGQGRADVAPGQPRVRMPSTFTAFCLLHHRDYLRYCRARLPTGCPAEPVVEGALGDLATQWPAVLSSPRVEAAAWSVLRGHVARAAARRPCRGGANGDLLHRLLPAPEADAVVLCRRLSLDRARAAELMGISPWEATCRLLRAERALPPDVLRRLPRAGA</sequence>
<dbReference type="RefSeq" id="WP_311629317.1">
    <property type="nucleotide sequence ID" value="NZ_JAVREN010000005.1"/>
</dbReference>
<feature type="region of interest" description="Disordered" evidence="1">
    <location>
        <begin position="1"/>
        <end position="22"/>
    </location>
</feature>
<protein>
    <recommendedName>
        <fullName evidence="4">RNA polymerase sigma factor 70 region 4 type 2 domain-containing protein</fullName>
    </recommendedName>
</protein>
<organism evidence="2 3">
    <name type="scientific">Streptomyces boetiae</name>
    <dbReference type="NCBI Taxonomy" id="3075541"/>
    <lineage>
        <taxon>Bacteria</taxon>
        <taxon>Bacillati</taxon>
        <taxon>Actinomycetota</taxon>
        <taxon>Actinomycetes</taxon>
        <taxon>Kitasatosporales</taxon>
        <taxon>Streptomycetaceae</taxon>
        <taxon>Streptomyces</taxon>
    </lineage>
</organism>
<accession>A0ABU2L4A9</accession>
<reference evidence="3" key="1">
    <citation type="submission" date="2023-07" db="EMBL/GenBank/DDBJ databases">
        <title>30 novel species of actinomycetes from the DSMZ collection.</title>
        <authorList>
            <person name="Nouioui I."/>
        </authorList>
    </citation>
    <scope>NUCLEOTIDE SEQUENCE [LARGE SCALE GENOMIC DNA]</scope>
    <source>
        <strain evidence="3">DSM 44917</strain>
    </source>
</reference>
<keyword evidence="3" id="KW-1185">Reference proteome</keyword>
<evidence type="ECO:0000256" key="1">
    <source>
        <dbReference type="SAM" id="MobiDB-lite"/>
    </source>
</evidence>
<name>A0ABU2L4A9_9ACTN</name>